<accession>A0A6G6GLS9</accession>
<dbReference type="Proteomes" id="UP000505306">
    <property type="component" value="Chromosome"/>
</dbReference>
<proteinExistence type="predicted"/>
<name>A0A6G6GLS9_9FLAO</name>
<dbReference type="AlphaFoldDB" id="A0A6G6GLS9"/>
<organism evidence="1 2">
    <name type="scientific">Rasiella rasia</name>
    <dbReference type="NCBI Taxonomy" id="2744027"/>
    <lineage>
        <taxon>Bacteria</taxon>
        <taxon>Pseudomonadati</taxon>
        <taxon>Bacteroidota</taxon>
        <taxon>Flavobacteriia</taxon>
        <taxon>Flavobacteriales</taxon>
        <taxon>Flavobacteriaceae</taxon>
        <taxon>Rasiella</taxon>
    </lineage>
</organism>
<dbReference type="KEGG" id="mgel:G5B37_08070"/>
<protein>
    <submittedName>
        <fullName evidence="1">Thioredoxin family protein</fullName>
    </submittedName>
</protein>
<evidence type="ECO:0000313" key="1">
    <source>
        <dbReference type="EMBL" id="QIE59519.1"/>
    </source>
</evidence>
<dbReference type="RefSeq" id="WP_164679534.1">
    <property type="nucleotide sequence ID" value="NZ_CP049057.1"/>
</dbReference>
<reference evidence="1 2" key="1">
    <citation type="submission" date="2020-02" db="EMBL/GenBank/DDBJ databases">
        <title>Complete genome sequence of Flavobacteriaceae bacterium.</title>
        <authorList>
            <person name="Kim S.-J."/>
            <person name="Kim Y.-S."/>
            <person name="Kim K.-H."/>
        </authorList>
    </citation>
    <scope>NUCLEOTIDE SEQUENCE [LARGE SCALE GENOMIC DNA]</scope>
    <source>
        <strain evidence="1 2">RR4-40</strain>
    </source>
</reference>
<dbReference type="Gene3D" id="3.40.30.10">
    <property type="entry name" value="Glutaredoxin"/>
    <property type="match status" value="1"/>
</dbReference>
<dbReference type="EMBL" id="CP049057">
    <property type="protein sequence ID" value="QIE59519.1"/>
    <property type="molecule type" value="Genomic_DNA"/>
</dbReference>
<evidence type="ECO:0000313" key="2">
    <source>
        <dbReference type="Proteomes" id="UP000505306"/>
    </source>
</evidence>
<gene>
    <name evidence="1" type="ORF">G5B37_08070</name>
</gene>
<keyword evidence="2" id="KW-1185">Reference proteome</keyword>
<dbReference type="Pfam" id="PF14595">
    <property type="entry name" value="Thioredoxin_9"/>
    <property type="match status" value="1"/>
</dbReference>
<sequence>MKISEKTKEVLVAKAMTEATDYTAYRELVAAHAQQETSTGAIQTEALSEYTQLSNARMRRLDKTLKIPEAVATAFKNTSSKQQWLVLTESWCGDAAQSMPAMQKVADLAEGITLSVVLRDEHPELMDAFLTNGSRSIPKLIVFDTEKNKVITSWGPRPSVATKMVNDFKAAHGTLTPEFKRDLQVWYTKDKGQNIFEDLARLID</sequence>
<dbReference type="SUPFAM" id="SSF52833">
    <property type="entry name" value="Thioredoxin-like"/>
    <property type="match status" value="1"/>
</dbReference>
<dbReference type="InterPro" id="IPR036249">
    <property type="entry name" value="Thioredoxin-like_sf"/>
</dbReference>